<name>A0ABY4XDY6_9SPHN</name>
<comment type="subcellular location">
    <subcellularLocation>
        <location evidence="1">Membrane</location>
        <topology evidence="1">Multi-pass membrane protein</topology>
    </subcellularLocation>
</comment>
<feature type="transmembrane region" description="Helical" evidence="6">
    <location>
        <begin position="491"/>
        <end position="509"/>
    </location>
</feature>
<accession>A0ABY4XDY6</accession>
<protein>
    <submittedName>
        <fullName evidence="8">MFS transporter</fullName>
    </submittedName>
</protein>
<feature type="transmembrane region" description="Helical" evidence="6">
    <location>
        <begin position="331"/>
        <end position="351"/>
    </location>
</feature>
<evidence type="ECO:0000313" key="8">
    <source>
        <dbReference type="EMBL" id="USI75181.1"/>
    </source>
</evidence>
<evidence type="ECO:0000256" key="5">
    <source>
        <dbReference type="ARBA" id="ARBA00023136"/>
    </source>
</evidence>
<evidence type="ECO:0000256" key="3">
    <source>
        <dbReference type="ARBA" id="ARBA00022692"/>
    </source>
</evidence>
<evidence type="ECO:0000256" key="1">
    <source>
        <dbReference type="ARBA" id="ARBA00004141"/>
    </source>
</evidence>
<dbReference type="InterPro" id="IPR036259">
    <property type="entry name" value="MFS_trans_sf"/>
</dbReference>
<feature type="transmembrane region" description="Helical" evidence="6">
    <location>
        <begin position="221"/>
        <end position="240"/>
    </location>
</feature>
<dbReference type="PROSITE" id="PS50850">
    <property type="entry name" value="MFS"/>
    <property type="match status" value="1"/>
</dbReference>
<dbReference type="RefSeq" id="WP_252168993.1">
    <property type="nucleotide sequence ID" value="NZ_CP084932.1"/>
</dbReference>
<dbReference type="PANTHER" id="PTHR42718:SF9">
    <property type="entry name" value="MAJOR FACILITATOR SUPERFAMILY MULTIDRUG TRANSPORTER MFSC"/>
    <property type="match status" value="1"/>
</dbReference>
<feature type="transmembrane region" description="Helical" evidence="6">
    <location>
        <begin position="358"/>
        <end position="379"/>
    </location>
</feature>
<evidence type="ECO:0000256" key="2">
    <source>
        <dbReference type="ARBA" id="ARBA00022448"/>
    </source>
</evidence>
<geneLocation type="plasmid" evidence="8 9">
    <name>p1</name>
</geneLocation>
<feature type="transmembrane region" description="Helical" evidence="6">
    <location>
        <begin position="291"/>
        <end position="311"/>
    </location>
</feature>
<feature type="transmembrane region" description="Helical" evidence="6">
    <location>
        <begin position="187"/>
        <end position="209"/>
    </location>
</feature>
<organism evidence="8 9">
    <name type="scientific">Sphingomonas morindae</name>
    <dbReference type="NCBI Taxonomy" id="1541170"/>
    <lineage>
        <taxon>Bacteria</taxon>
        <taxon>Pseudomonadati</taxon>
        <taxon>Pseudomonadota</taxon>
        <taxon>Alphaproteobacteria</taxon>
        <taxon>Sphingomonadales</taxon>
        <taxon>Sphingomonadaceae</taxon>
        <taxon>Sphingomonas</taxon>
    </lineage>
</organism>
<keyword evidence="9" id="KW-1185">Reference proteome</keyword>
<dbReference type="InterPro" id="IPR020846">
    <property type="entry name" value="MFS_dom"/>
</dbReference>
<evidence type="ECO:0000259" key="7">
    <source>
        <dbReference type="PROSITE" id="PS50850"/>
    </source>
</evidence>
<sequence>MTVIAATPAATIPAPTPAAPAPPALPAFGPKLATGLVGVLLASLTAGLNEHVTEVALMDVRGALAIGHDEGTWLTALYEATNVAAMAFAPWCSVTFSLRRFTIGAVLVFAVLAFLCPFAPDIATLYVLRTLQGLAGGCLPPMLMTVALRYLPANIKIYGLAGYALTATFGPSLGTPLAALWTDYVGWPMVFWQVVPLCLISVVAIGWGLPQDPLRLERFRTFNWVGLVTGFPAIVMLVIGLEQGDRLDWLNSELICVLLGGGGLLLLLFLVNEWSHPLPFFKLQMLARRNFSHSLITLAGVLVVFLGVIVIPSEYLAEVRGYRPLETAPLALIVALPQLVALPLTAAILNIERVDCRWVLAIGLTMVATSCTLASFVTADWVRENFYLLQMLQIMGQPMAVIPLLMLATTGLPPVEGPWASAMFNTTKGFAAALGTGIVEGVGTIREHYHSEMLVDRLGTLGQPYGRETGALAELAERIHTQAIVLTSSDLYLVMAAIGFGLILLIPILPTRIYPPRPTAPAKP</sequence>
<dbReference type="PANTHER" id="PTHR42718">
    <property type="entry name" value="MAJOR FACILITATOR SUPERFAMILY MULTIDRUG TRANSPORTER MFSC"/>
    <property type="match status" value="1"/>
</dbReference>
<evidence type="ECO:0000256" key="4">
    <source>
        <dbReference type="ARBA" id="ARBA00022989"/>
    </source>
</evidence>
<dbReference type="Pfam" id="PF07690">
    <property type="entry name" value="MFS_1"/>
    <property type="match status" value="1"/>
</dbReference>
<feature type="transmembrane region" description="Helical" evidence="6">
    <location>
        <begin position="252"/>
        <end position="271"/>
    </location>
</feature>
<keyword evidence="2" id="KW-0813">Transport</keyword>
<dbReference type="Proteomes" id="UP001056937">
    <property type="component" value="Plasmid p1"/>
</dbReference>
<feature type="transmembrane region" description="Helical" evidence="6">
    <location>
        <begin position="101"/>
        <end position="120"/>
    </location>
</feature>
<reference evidence="8" key="1">
    <citation type="journal article" date="2022" name="Toxins">
        <title>Genomic Analysis of Sphingopyxis sp. USTB-05 for Biodegrading Cyanobacterial Hepatotoxins.</title>
        <authorList>
            <person name="Liu C."/>
            <person name="Xu Q."/>
            <person name="Zhao Z."/>
            <person name="Zhang H."/>
            <person name="Liu X."/>
            <person name="Yin C."/>
            <person name="Liu Y."/>
            <person name="Yan H."/>
        </authorList>
    </citation>
    <scope>NUCLEOTIDE SEQUENCE</scope>
    <source>
        <strain evidence="8">NBD5</strain>
    </source>
</reference>
<keyword evidence="3 6" id="KW-0812">Transmembrane</keyword>
<feature type="transmembrane region" description="Helical" evidence="6">
    <location>
        <begin position="126"/>
        <end position="148"/>
    </location>
</feature>
<keyword evidence="5 6" id="KW-0472">Membrane</keyword>
<dbReference type="Gene3D" id="1.20.1250.20">
    <property type="entry name" value="MFS general substrate transporter like domains"/>
    <property type="match status" value="2"/>
</dbReference>
<dbReference type="SUPFAM" id="SSF103473">
    <property type="entry name" value="MFS general substrate transporter"/>
    <property type="match status" value="1"/>
</dbReference>
<dbReference type="EMBL" id="CP084932">
    <property type="protein sequence ID" value="USI75181.1"/>
    <property type="molecule type" value="Genomic_DNA"/>
</dbReference>
<keyword evidence="8" id="KW-0614">Plasmid</keyword>
<feature type="domain" description="Major facilitator superfamily (MFS) profile" evidence="7">
    <location>
        <begin position="35"/>
        <end position="514"/>
    </location>
</feature>
<evidence type="ECO:0000256" key="6">
    <source>
        <dbReference type="SAM" id="Phobius"/>
    </source>
</evidence>
<dbReference type="InterPro" id="IPR011701">
    <property type="entry name" value="MFS"/>
</dbReference>
<evidence type="ECO:0000313" key="9">
    <source>
        <dbReference type="Proteomes" id="UP001056937"/>
    </source>
</evidence>
<proteinExistence type="predicted"/>
<keyword evidence="4 6" id="KW-1133">Transmembrane helix</keyword>
<feature type="transmembrane region" description="Helical" evidence="6">
    <location>
        <begin position="160"/>
        <end position="181"/>
    </location>
</feature>
<gene>
    <name evidence="8" type="ORF">LHA26_19275</name>
</gene>